<feature type="compositionally biased region" description="Acidic residues" evidence="2">
    <location>
        <begin position="941"/>
        <end position="951"/>
    </location>
</feature>
<proteinExistence type="predicted"/>
<dbReference type="InterPro" id="IPR036779">
    <property type="entry name" value="LysM_dom_sf"/>
</dbReference>
<feature type="compositionally biased region" description="Polar residues" evidence="2">
    <location>
        <begin position="270"/>
        <end position="292"/>
    </location>
</feature>
<feature type="region of interest" description="Disordered" evidence="2">
    <location>
        <begin position="145"/>
        <end position="185"/>
    </location>
</feature>
<dbReference type="Gene3D" id="3.10.350.10">
    <property type="entry name" value="LysM domain"/>
    <property type="match status" value="1"/>
</dbReference>
<dbReference type="RefSeq" id="WP_344794567.1">
    <property type="nucleotide sequence ID" value="NZ_BAABBN010000003.1"/>
</dbReference>
<dbReference type="Pfam" id="PF25800">
    <property type="entry name" value="FimV_N"/>
    <property type="match status" value="1"/>
</dbReference>
<organism evidence="4 5">
    <name type="scientific">Litoribacillus peritrichatus</name>
    <dbReference type="NCBI Taxonomy" id="718191"/>
    <lineage>
        <taxon>Bacteria</taxon>
        <taxon>Pseudomonadati</taxon>
        <taxon>Pseudomonadota</taxon>
        <taxon>Gammaproteobacteria</taxon>
        <taxon>Oceanospirillales</taxon>
        <taxon>Oceanospirillaceae</taxon>
        <taxon>Litoribacillus</taxon>
    </lineage>
</organism>
<dbReference type="InterPro" id="IPR057840">
    <property type="entry name" value="FimV_N"/>
</dbReference>
<comment type="caution">
    <text evidence="4">The sequence shown here is derived from an EMBL/GenBank/DDBJ whole genome shotgun (WGS) entry which is preliminary data.</text>
</comment>
<feature type="region of interest" description="Disordered" evidence="2">
    <location>
        <begin position="934"/>
        <end position="982"/>
    </location>
</feature>
<feature type="compositionally biased region" description="Polar residues" evidence="2">
    <location>
        <begin position="874"/>
        <end position="886"/>
    </location>
</feature>
<dbReference type="EMBL" id="BAABBN010000003">
    <property type="protein sequence ID" value="GAA3911088.1"/>
    <property type="molecule type" value="Genomic_DNA"/>
</dbReference>
<dbReference type="InterPro" id="IPR038440">
    <property type="entry name" value="FimV_C_sf"/>
</dbReference>
<dbReference type="NCBIfam" id="TIGR03504">
    <property type="entry name" value="FimV_Cterm"/>
    <property type="match status" value="1"/>
</dbReference>
<name>A0ABP7M3R0_9GAMM</name>
<dbReference type="NCBIfam" id="TIGR03505">
    <property type="entry name" value="FimV_core"/>
    <property type="match status" value="1"/>
</dbReference>
<evidence type="ECO:0000313" key="4">
    <source>
        <dbReference type="EMBL" id="GAA3911088.1"/>
    </source>
</evidence>
<sequence length="1065" mass="113666">MKLRKLTSALVAAGVLTSPFALGLGLGDLKLKSALNQPLQAEIQLLQTRELVTEEILPSMASEEEFDRAGVERFFFLSDISFDVELTGNGKGSLLLTTKQSIQEPFLNFLVEVNWPTGRVLREYTVLLDPPVYEDEAPGIVVTPTRTTAQPESQVSVTPVRQSAPQRNSSATVTPSASTYEGGDTRTVGASDTLWDIATEVRPSRSVTIQQTMMAIRELNPNAFVAGNINKIKKGSVLRVPTLDQVENWQHGSAVEEVAAHNKRYKDSITPGSDSTSQVQLSAVDQQVQSEVQAPESARLKIVRSDVSASSGGSASGDESSSSNVESLQNELAITQENLDKASRENEKLNSKLASLEEQVEKLSRLVTLKDTQMAELQTGMAMSGEDPADAMVDEVATDSEVMGESPAMAESTDGAESELSAEIDGAEVDGADIANEEGIAGEVEQPSVALEEPGVAEVIEEPVVAEVPPPADKPIVKPEVDAVGVTAPKQPSLFESITGNPIWLVAIGAGSLFFVILLFMLSRRSYQRESELSDVLEQENKADQQSSDVQAEMDNIEQELDGLDLESQGFGQVSLDSEDAMQPDDIVARADSFIAYGQFDNAVVLLNEAINKEAGRVDLRLKMLEVYSEMQDSQGFARQKQEILGLGADDVLAQIEVLEQKLPGYMGEASVNAFDSNESLVGGKPLMGDADFDLSSGNKEDDEFSYSLEDLESELASDLSGDVAPASDALDDLDFNLEEELGITDDAVSEASLDEESAGDEFSLDMEVDGALDASEVDALDDLNLDDLDTDLGDAGAGIGLDLEGDSSSAAQEPVELDSGLELDEVADELDSFELPATEDNVLSEFDMGDDVSEDSIQDESIIEPELDEISLDSETQTETASAELSQDELGEVLDVGVDLEDLAKSLGVDSVDEVDLDAELASATDVPVVAAEPAKPAVDEQEAQEDLSLDVDVTSEPTASSDDLPSLDMAEEVDTSVAEEVSQDVNEIPAAAATLDESVGSGLAEDELDFFVGTDEVATKLDLARAYVDMGDVDGARDILEEVVLEGSEEQKSEAGDLLNSLS</sequence>
<evidence type="ECO:0000256" key="2">
    <source>
        <dbReference type="SAM" id="MobiDB-lite"/>
    </source>
</evidence>
<evidence type="ECO:0000259" key="3">
    <source>
        <dbReference type="Pfam" id="PF25800"/>
    </source>
</evidence>
<protein>
    <submittedName>
        <fullName evidence="4">FimV/HubP family polar landmark protein</fullName>
    </submittedName>
</protein>
<dbReference type="Proteomes" id="UP001501565">
    <property type="component" value="Unassembled WGS sequence"/>
</dbReference>
<dbReference type="InterPro" id="IPR020012">
    <property type="entry name" value="LysM_FimV"/>
</dbReference>
<accession>A0ABP7M3R0</accession>
<feature type="region of interest" description="Disordered" evidence="2">
    <location>
        <begin position="266"/>
        <end position="328"/>
    </location>
</feature>
<dbReference type="Gene3D" id="1.20.58.2200">
    <property type="match status" value="1"/>
</dbReference>
<feature type="compositionally biased region" description="Low complexity" evidence="2">
    <location>
        <begin position="305"/>
        <end position="327"/>
    </location>
</feature>
<evidence type="ECO:0000256" key="1">
    <source>
        <dbReference type="SAM" id="Coils"/>
    </source>
</evidence>
<gene>
    <name evidence="4" type="ORF">GCM10022277_02130</name>
</gene>
<evidence type="ECO:0000313" key="5">
    <source>
        <dbReference type="Proteomes" id="UP001501565"/>
    </source>
</evidence>
<keyword evidence="1" id="KW-0175">Coiled coil</keyword>
<reference evidence="5" key="1">
    <citation type="journal article" date="2019" name="Int. J. Syst. Evol. Microbiol.">
        <title>The Global Catalogue of Microorganisms (GCM) 10K type strain sequencing project: providing services to taxonomists for standard genome sequencing and annotation.</title>
        <authorList>
            <consortium name="The Broad Institute Genomics Platform"/>
            <consortium name="The Broad Institute Genome Sequencing Center for Infectious Disease"/>
            <person name="Wu L."/>
            <person name="Ma J."/>
        </authorList>
    </citation>
    <scope>NUCLEOTIDE SEQUENCE [LARGE SCALE GENOMIC DNA]</scope>
    <source>
        <strain evidence="5">JCM 17551</strain>
    </source>
</reference>
<feature type="compositionally biased region" description="Polar residues" evidence="2">
    <location>
        <begin position="145"/>
        <end position="179"/>
    </location>
</feature>
<dbReference type="InterPro" id="IPR020011">
    <property type="entry name" value="FimV_C"/>
</dbReference>
<feature type="region of interest" description="Disordered" evidence="2">
    <location>
        <begin position="846"/>
        <end position="889"/>
    </location>
</feature>
<feature type="domain" description="FimV N-terminal" evidence="3">
    <location>
        <begin position="24"/>
        <end position="131"/>
    </location>
</feature>
<keyword evidence="5" id="KW-1185">Reference proteome</keyword>
<feature type="coiled-coil region" evidence="1">
    <location>
        <begin position="540"/>
        <end position="567"/>
    </location>
</feature>
<feature type="compositionally biased region" description="Acidic residues" evidence="2">
    <location>
        <begin position="848"/>
        <end position="873"/>
    </location>
</feature>